<feature type="transmembrane region" description="Helical" evidence="5">
    <location>
        <begin position="12"/>
        <end position="33"/>
    </location>
</feature>
<dbReference type="Gene3D" id="1.10.3720.10">
    <property type="entry name" value="MetI-like"/>
    <property type="match status" value="1"/>
</dbReference>
<reference evidence="7" key="1">
    <citation type="journal article" date="2020" name="mSystems">
        <title>Genome- and Community-Level Interaction Insights into Carbon Utilization and Element Cycling Functions of Hydrothermarchaeota in Hydrothermal Sediment.</title>
        <authorList>
            <person name="Zhou Z."/>
            <person name="Liu Y."/>
            <person name="Xu W."/>
            <person name="Pan J."/>
            <person name="Luo Z.H."/>
            <person name="Li M."/>
        </authorList>
    </citation>
    <scope>NUCLEOTIDE SEQUENCE [LARGE SCALE GENOMIC DNA]</scope>
    <source>
        <strain evidence="7">SpSt-289</strain>
    </source>
</reference>
<feature type="transmembrane region" description="Helical" evidence="5">
    <location>
        <begin position="135"/>
        <end position="152"/>
    </location>
</feature>
<comment type="subcellular location">
    <subcellularLocation>
        <location evidence="5">Cell membrane</location>
        <topology evidence="5">Multi-pass membrane protein</topology>
    </subcellularLocation>
    <subcellularLocation>
        <location evidence="1">Membrane</location>
        <topology evidence="1">Multi-pass membrane protein</topology>
    </subcellularLocation>
</comment>
<dbReference type="PROSITE" id="PS50928">
    <property type="entry name" value="ABC_TM1"/>
    <property type="match status" value="1"/>
</dbReference>
<evidence type="ECO:0000256" key="1">
    <source>
        <dbReference type="ARBA" id="ARBA00004141"/>
    </source>
</evidence>
<proteinExistence type="inferred from homology"/>
<feature type="domain" description="ABC transmembrane type-1" evidence="6">
    <location>
        <begin position="73"/>
        <end position="266"/>
    </location>
</feature>
<evidence type="ECO:0000259" key="6">
    <source>
        <dbReference type="PROSITE" id="PS50928"/>
    </source>
</evidence>
<comment type="similarity">
    <text evidence="5">Belongs to the binding-protein-dependent transport system permease family.</text>
</comment>
<comment type="caution">
    <text evidence="7">The sequence shown here is derived from an EMBL/GenBank/DDBJ whole genome shotgun (WGS) entry which is preliminary data.</text>
</comment>
<dbReference type="CDD" id="cd06261">
    <property type="entry name" value="TM_PBP2"/>
    <property type="match status" value="1"/>
</dbReference>
<evidence type="ECO:0000256" key="2">
    <source>
        <dbReference type="ARBA" id="ARBA00022692"/>
    </source>
</evidence>
<evidence type="ECO:0000256" key="4">
    <source>
        <dbReference type="ARBA" id="ARBA00023136"/>
    </source>
</evidence>
<keyword evidence="3 5" id="KW-1133">Transmembrane helix</keyword>
<accession>A0A7C1FQN3</accession>
<feature type="transmembrane region" description="Helical" evidence="5">
    <location>
        <begin position="248"/>
        <end position="273"/>
    </location>
</feature>
<dbReference type="InterPro" id="IPR035906">
    <property type="entry name" value="MetI-like_sf"/>
</dbReference>
<keyword evidence="4 5" id="KW-0472">Membrane</keyword>
<dbReference type="Pfam" id="PF00528">
    <property type="entry name" value="BPD_transp_1"/>
    <property type="match status" value="1"/>
</dbReference>
<dbReference type="GO" id="GO:0055085">
    <property type="term" value="P:transmembrane transport"/>
    <property type="evidence" value="ECO:0007669"/>
    <property type="project" value="InterPro"/>
</dbReference>
<dbReference type="PANTHER" id="PTHR42729:SF1">
    <property type="entry name" value="OLIGO_DIPEPTIDE TRANSPORT, PERMEASE PROTEIN (DPPC-2)"/>
    <property type="match status" value="1"/>
</dbReference>
<keyword evidence="2 5" id="KW-0812">Transmembrane</keyword>
<dbReference type="PANTHER" id="PTHR42729">
    <property type="entry name" value="OLIGO/DIPEPTIDE TRANSPORT, PERMEASE PROTEIN (DPPC-2)"/>
    <property type="match status" value="1"/>
</dbReference>
<evidence type="ECO:0000256" key="3">
    <source>
        <dbReference type="ARBA" id="ARBA00022989"/>
    </source>
</evidence>
<feature type="transmembrane region" description="Helical" evidence="5">
    <location>
        <begin position="191"/>
        <end position="210"/>
    </location>
</feature>
<dbReference type="AlphaFoldDB" id="A0A7C1FQN3"/>
<organism evidence="7">
    <name type="scientific">Caldilinea aerophila</name>
    <dbReference type="NCBI Taxonomy" id="133453"/>
    <lineage>
        <taxon>Bacteria</taxon>
        <taxon>Bacillati</taxon>
        <taxon>Chloroflexota</taxon>
        <taxon>Caldilineae</taxon>
        <taxon>Caldilineales</taxon>
        <taxon>Caldilineaceae</taxon>
        <taxon>Caldilinea</taxon>
    </lineage>
</organism>
<dbReference type="InterPro" id="IPR000515">
    <property type="entry name" value="MetI-like"/>
</dbReference>
<name>A0A7C1FQN3_9CHLR</name>
<protein>
    <submittedName>
        <fullName evidence="7">ABC transporter permease</fullName>
    </submittedName>
</protein>
<evidence type="ECO:0000313" key="7">
    <source>
        <dbReference type="EMBL" id="HDX32698.1"/>
    </source>
</evidence>
<evidence type="ECO:0000256" key="5">
    <source>
        <dbReference type="RuleBase" id="RU363032"/>
    </source>
</evidence>
<dbReference type="GO" id="GO:0005886">
    <property type="term" value="C:plasma membrane"/>
    <property type="evidence" value="ECO:0007669"/>
    <property type="project" value="UniProtKB-SubCell"/>
</dbReference>
<keyword evidence="5" id="KW-0813">Transport</keyword>
<feature type="transmembrane region" description="Helical" evidence="5">
    <location>
        <begin position="77"/>
        <end position="96"/>
    </location>
</feature>
<dbReference type="SUPFAM" id="SSF161098">
    <property type="entry name" value="MetI-like"/>
    <property type="match status" value="1"/>
</dbReference>
<sequence>MIVFRDLFRYSPAFRIGVILSSLALIMVVLSFVSPYAPDDRRAVPRNRPPSQEYILGTTATGQDVFWMLTFAVRNTLIVAGLAVVIGRGIGVLLGMTSGYLGGRFDRVVSTLVDSFIVIPRLPLVILIASILRGQLSMVGLGVLIGLLDWAYPSKRYRAQTLSLREREFTHTGIFSGMSTFKIVSREHLPFLLPFLLADVVSGFLFAIGFEVTLSVLGLTDLTAQTIGTMLYWGNYYQALLTNRTWMLIPPVIATIVIVVGFYLISLGLSVYLDPRTRLTRLKVKG</sequence>
<dbReference type="EMBL" id="DSMG01000151">
    <property type="protein sequence ID" value="HDX32698.1"/>
    <property type="molecule type" value="Genomic_DNA"/>
</dbReference>
<gene>
    <name evidence="7" type="ORF">ENQ20_14600</name>
</gene>